<dbReference type="PANTHER" id="PTHR45708:SF49">
    <property type="entry name" value="ENDOCHITINASE"/>
    <property type="match status" value="1"/>
</dbReference>
<evidence type="ECO:0000313" key="7">
    <source>
        <dbReference type="EMBL" id="ATY63468.1"/>
    </source>
</evidence>
<keyword evidence="5" id="KW-1133">Transmembrane helix</keyword>
<dbReference type="InterPro" id="IPR017853">
    <property type="entry name" value="GH"/>
</dbReference>
<evidence type="ECO:0000313" key="8">
    <source>
        <dbReference type="Proteomes" id="UP000323067"/>
    </source>
</evidence>
<dbReference type="PANTHER" id="PTHR45708">
    <property type="entry name" value="ENDOCHITINASE"/>
    <property type="match status" value="1"/>
</dbReference>
<accession>A0A2H4SK37</accession>
<dbReference type="OrthoDB" id="2425929at2759"/>
<dbReference type="InterPro" id="IPR050542">
    <property type="entry name" value="Glycosyl_Hydrlase18_Chitinase"/>
</dbReference>
<dbReference type="GO" id="GO:0005576">
    <property type="term" value="C:extracellular region"/>
    <property type="evidence" value="ECO:0007669"/>
    <property type="project" value="TreeGrafter"/>
</dbReference>
<evidence type="ECO:0000256" key="1">
    <source>
        <dbReference type="ARBA" id="ARBA00022669"/>
    </source>
</evidence>
<sequence>MVSLRFLPRAIRLLVGGRKQSEGQTATTASSTTDVSSQAEWVDAEKSEATKITAVAAHADTTKTDAAKPGLGKPRWPLWLKLAVAGCAFAIVCGLAVGLGVGLTRHKHTTGSHSEGVDSPSDSVSSNSSQKPSMLSVYWGAKRSGVSLDTVCADPSYDTVNLAFLSHFFGQGQYPRLAISSLNGSSAAQRLAGAVDLQDGTTLAPAIRACQAAGKRVLLSMGGAAGYAEVRLASDAQGRQVADTLWDLFLGGDKMPEIRPFGDVVLDGVDFGRVDNESGESTGYEAMAARLRTHFASAPGGRRYYLTAAPQCPPTTAADEEAALRLFRGLDAVAVQFYNNNACNVGASGFEASVRRWSAALGGGGDGGHTTLLLVGALASAADKDRGYVEAGALAAAMAGVKAMGLGNYGGVMLWEAELAAQNGEYQKRIRSAV</sequence>
<protein>
    <submittedName>
        <fullName evidence="7">Glycoside catalytic core</fullName>
    </submittedName>
</protein>
<evidence type="ECO:0000256" key="3">
    <source>
        <dbReference type="ARBA" id="ARBA00023295"/>
    </source>
</evidence>
<dbReference type="PROSITE" id="PS51910">
    <property type="entry name" value="GH18_2"/>
    <property type="match status" value="1"/>
</dbReference>
<keyword evidence="5" id="KW-0812">Transmembrane</keyword>
<dbReference type="Gene3D" id="3.20.20.80">
    <property type="entry name" value="Glycosidases"/>
    <property type="match status" value="1"/>
</dbReference>
<keyword evidence="2" id="KW-0378">Hydrolase</keyword>
<reference evidence="7 8" key="1">
    <citation type="journal article" date="2017" name="BMC Genomics">
        <title>Chromosome level assembly and secondary metabolite potential of the parasitic fungus Cordyceps militaris.</title>
        <authorList>
            <person name="Kramer G.J."/>
            <person name="Nodwell J.R."/>
        </authorList>
    </citation>
    <scope>NUCLEOTIDE SEQUENCE [LARGE SCALE GENOMIC DNA]</scope>
    <source>
        <strain evidence="7 8">ATCC 34164</strain>
    </source>
</reference>
<proteinExistence type="predicted"/>
<evidence type="ECO:0000256" key="4">
    <source>
        <dbReference type="SAM" id="MobiDB-lite"/>
    </source>
</evidence>
<dbReference type="InterPro" id="IPR001223">
    <property type="entry name" value="Glyco_hydro18_cat"/>
</dbReference>
<keyword evidence="5" id="KW-0472">Membrane</keyword>
<organism evidence="7 8">
    <name type="scientific">Cordyceps militaris</name>
    <name type="common">Caterpillar fungus</name>
    <name type="synonym">Clavaria militaris</name>
    <dbReference type="NCBI Taxonomy" id="73501"/>
    <lineage>
        <taxon>Eukaryota</taxon>
        <taxon>Fungi</taxon>
        <taxon>Dikarya</taxon>
        <taxon>Ascomycota</taxon>
        <taxon>Pezizomycotina</taxon>
        <taxon>Sordariomycetes</taxon>
        <taxon>Hypocreomycetidae</taxon>
        <taxon>Hypocreales</taxon>
        <taxon>Cordycipitaceae</taxon>
        <taxon>Cordyceps</taxon>
    </lineage>
</organism>
<keyword evidence="1" id="KW-0147">Chitin-binding</keyword>
<dbReference type="GO" id="GO:0008061">
    <property type="term" value="F:chitin binding"/>
    <property type="evidence" value="ECO:0007669"/>
    <property type="project" value="UniProtKB-KW"/>
</dbReference>
<feature type="compositionally biased region" description="Low complexity" evidence="4">
    <location>
        <begin position="117"/>
        <end position="131"/>
    </location>
</feature>
<gene>
    <name evidence="7" type="ORF">A9K55_009166</name>
</gene>
<feature type="domain" description="GH18" evidence="6">
    <location>
        <begin position="133"/>
        <end position="434"/>
    </location>
</feature>
<dbReference type="VEuPathDB" id="FungiDB:A9K55_009166"/>
<dbReference type="SUPFAM" id="SSF51445">
    <property type="entry name" value="(Trans)glycosidases"/>
    <property type="match status" value="1"/>
</dbReference>
<dbReference type="GO" id="GO:0004568">
    <property type="term" value="F:chitinase activity"/>
    <property type="evidence" value="ECO:0007669"/>
    <property type="project" value="TreeGrafter"/>
</dbReference>
<evidence type="ECO:0000259" key="6">
    <source>
        <dbReference type="PROSITE" id="PS51910"/>
    </source>
</evidence>
<dbReference type="EMBL" id="CP023324">
    <property type="protein sequence ID" value="ATY63468.1"/>
    <property type="molecule type" value="Genomic_DNA"/>
</dbReference>
<dbReference type="Pfam" id="PF00704">
    <property type="entry name" value="Glyco_hydro_18"/>
    <property type="match status" value="1"/>
</dbReference>
<dbReference type="Proteomes" id="UP000323067">
    <property type="component" value="Chromosome vii"/>
</dbReference>
<evidence type="ECO:0000256" key="2">
    <source>
        <dbReference type="ARBA" id="ARBA00022801"/>
    </source>
</evidence>
<dbReference type="VEuPathDB" id="FungiDB:CCM_08916"/>
<keyword evidence="3" id="KW-0326">Glycosidase</keyword>
<dbReference type="AlphaFoldDB" id="A0A2H4SK37"/>
<evidence type="ECO:0000256" key="5">
    <source>
        <dbReference type="SAM" id="Phobius"/>
    </source>
</evidence>
<dbReference type="GO" id="GO:0005975">
    <property type="term" value="P:carbohydrate metabolic process"/>
    <property type="evidence" value="ECO:0007669"/>
    <property type="project" value="InterPro"/>
</dbReference>
<feature type="region of interest" description="Disordered" evidence="4">
    <location>
        <begin position="107"/>
        <end position="131"/>
    </location>
</feature>
<feature type="transmembrane region" description="Helical" evidence="5">
    <location>
        <begin position="78"/>
        <end position="103"/>
    </location>
</feature>
<name>A0A2H4SK37_CORMI</name>